<organism evidence="2">
    <name type="scientific">Human herpesvirus 1</name>
    <name type="common">HHV-1</name>
    <name type="synonym">Human herpes simplex virus 1</name>
    <dbReference type="NCBI Taxonomy" id="10298"/>
    <lineage>
        <taxon>Viruses</taxon>
        <taxon>Duplodnaviria</taxon>
        <taxon>Heunggongvirae</taxon>
        <taxon>Peploviricota</taxon>
        <taxon>Herviviricetes</taxon>
        <taxon>Herpesvirales</taxon>
        <taxon>Orthoherpesviridae</taxon>
        <taxon>Alphaherpesvirinae</taxon>
        <taxon>Simplexvirus</taxon>
        <taxon>Simplexvirus humanalpha1</taxon>
    </lineage>
</organism>
<dbReference type="InterPro" id="IPR004996">
    <property type="entry name" value="HSV_HEPA"/>
</dbReference>
<feature type="compositionally biased region" description="Pro residues" evidence="1">
    <location>
        <begin position="1"/>
        <end position="18"/>
    </location>
</feature>
<dbReference type="GO" id="GO:0019079">
    <property type="term" value="P:viral genome replication"/>
    <property type="evidence" value="ECO:0007669"/>
    <property type="project" value="InterPro"/>
</dbReference>
<accession>I3TC65</accession>
<dbReference type="Pfam" id="PF03324">
    <property type="entry name" value="Herpes_HEPA"/>
    <property type="match status" value="1"/>
</dbReference>
<feature type="region of interest" description="Disordered" evidence="1">
    <location>
        <begin position="1"/>
        <end position="42"/>
    </location>
</feature>
<name>I3TC65_HHV1</name>
<dbReference type="GO" id="GO:0004386">
    <property type="term" value="F:helicase activity"/>
    <property type="evidence" value="ECO:0007669"/>
    <property type="project" value="UniProtKB-KW"/>
</dbReference>
<keyword evidence="2" id="KW-0378">Hydrolase</keyword>
<organismHost>
    <name type="scientific">Homo sapiens</name>
    <name type="common">Human</name>
    <dbReference type="NCBI Taxonomy" id="9606"/>
</organismHost>
<dbReference type="EMBL" id="JQ730035">
    <property type="protein sequence ID" value="AFK50352.1"/>
    <property type="molecule type" value="Genomic_DNA"/>
</dbReference>
<evidence type="ECO:0000256" key="1">
    <source>
        <dbReference type="SAM" id="MobiDB-lite"/>
    </source>
</evidence>
<keyword evidence="2" id="KW-0067">ATP-binding</keyword>
<sequence length="799" mass="85115">MAPGPGPFPTPTPTPKTAPPRHRFPRPTGPGQARQHGTHRPPVILRGRAMDTADIVWVEESVSAITLYAVWLPPRAREYFHALVYFVCRNAAGEGRARFAEVSVTATELRDFYGSADVSVQAVVAAARAATTPAASPLEPLENPTLWRALYACVLAALERQTGPVALFAPLRIGSDPRTGLVVKVERASWGPPAAPRAALLVAEANIDIDPMALAARVAEHPDARLAWARLAAIRDTPQCASAASLTVNITTGTALFAREYQTLAFPPIKKEGAFGDLVEVCEVGLRPRGHPQRVTARVLLPRDYDYFVSAGEKFSAPALVALFRQWHTTVHAAPGALAPVFAFLGPEFEVRGGPVPYFAVLGFPGWPTFTVPATAESARDLVRGAAAAYAALLGAWPAVGARVVLPPRAWPGVASAAAGCLLPAVREAVARWHPATKIIQLLDPPAAVGPVWTARFCFPGLRAQLLAALADLGGSGLAEPHGRTGLARLDALVVAAPSEPWAGAVLERLVPDTCDACPALRQLLGGVMAAVCLQIEETASSVKFAVCGGDGGAFWGVFNVDPQDADAASGVIEDARRAIETAVGAVLMANGLRLRHPLCLALEGVYTHAVAWSQAGVWFWNSRDNTDHLGGFPLRGPAYTTAAGVVRDTLRRVLGLTTAGVPEEDALTARGLMEDACDRLIVDAFNKRLDAEYWSVRVSPFEASDPLPPTAFRGGALLDAEHYWRRVVRVCPGGGESVGVPVDLYPRPLVLPPVDCAHHLREILREIELVFTGVLAGVWGEGGKFVYPFDDKMLFLFA</sequence>
<protein>
    <submittedName>
        <fullName evidence="2">Helicase/primase complex associated protein</fullName>
    </submittedName>
</protein>
<evidence type="ECO:0000313" key="2">
    <source>
        <dbReference type="EMBL" id="AFK50352.1"/>
    </source>
</evidence>
<dbReference type="HAMAP" id="MF_04010">
    <property type="entry name" value="HSV_HEPA"/>
    <property type="match status" value="1"/>
</dbReference>
<keyword evidence="2" id="KW-0547">Nucleotide-binding</keyword>
<keyword evidence="2" id="KW-0347">Helicase</keyword>
<proteinExistence type="inferred from homology"/>
<reference evidence="2" key="1">
    <citation type="journal article" date="2012" name="Virology">
        <title>Sequence and comparative analysis of the genome of HSV-1 strain McKrae.</title>
        <authorList>
            <person name="Watson G."/>
            <person name="Xu W."/>
            <person name="Reed A."/>
            <person name="Babra B."/>
            <person name="Putman T."/>
            <person name="Wick E."/>
            <person name="Wechsler S.L."/>
            <person name="Rohrmann G.F."/>
            <person name="Jin L."/>
        </authorList>
    </citation>
    <scope>NUCLEOTIDE SEQUENCE</scope>
    <source>
        <strain evidence="2">McKrae</strain>
    </source>
</reference>
<gene>
    <name evidence="2" type="primary">UL8</name>
</gene>